<evidence type="ECO:0000256" key="5">
    <source>
        <dbReference type="ARBA" id="ARBA00022840"/>
    </source>
</evidence>
<dbReference type="Gene3D" id="3.40.50.300">
    <property type="entry name" value="P-loop containing nucleotide triphosphate hydrolases"/>
    <property type="match status" value="1"/>
</dbReference>
<dbReference type="CDD" id="cd00009">
    <property type="entry name" value="AAA"/>
    <property type="match status" value="1"/>
</dbReference>
<dbReference type="PANTHER" id="PTHR30050">
    <property type="entry name" value="CHROMOSOMAL REPLICATION INITIATOR PROTEIN DNAA"/>
    <property type="match status" value="1"/>
</dbReference>
<evidence type="ECO:0000256" key="7">
    <source>
        <dbReference type="ARBA" id="ARBA00023125"/>
    </source>
</evidence>
<dbReference type="GO" id="GO:0008289">
    <property type="term" value="F:lipid binding"/>
    <property type="evidence" value="ECO:0007669"/>
    <property type="project" value="UniProtKB-KW"/>
</dbReference>
<feature type="binding site" evidence="8">
    <location>
        <position position="155"/>
    </location>
    <ligand>
        <name>ATP</name>
        <dbReference type="ChEBI" id="CHEBI:30616"/>
    </ligand>
</feature>
<evidence type="ECO:0000256" key="4">
    <source>
        <dbReference type="ARBA" id="ARBA00022741"/>
    </source>
</evidence>
<dbReference type="AlphaFoldDB" id="A0AAU9CML6"/>
<dbReference type="GO" id="GO:0005524">
    <property type="term" value="F:ATP binding"/>
    <property type="evidence" value="ECO:0007669"/>
    <property type="project" value="UniProtKB-UniRule"/>
</dbReference>
<accession>A0AAU9CML6</accession>
<evidence type="ECO:0000256" key="8">
    <source>
        <dbReference type="HAMAP-Rule" id="MF_00377"/>
    </source>
</evidence>
<dbReference type="FunFam" id="3.40.50.300:FF:000668">
    <property type="entry name" value="Chromosomal replication initiator protein DnaA"/>
    <property type="match status" value="1"/>
</dbReference>
<feature type="binding site" evidence="8">
    <location>
        <position position="154"/>
    </location>
    <ligand>
        <name>ATP</name>
        <dbReference type="ChEBI" id="CHEBI:30616"/>
    </ligand>
</feature>
<keyword evidence="4 8" id="KW-0547">Nucleotide-binding</keyword>
<dbReference type="InterPro" id="IPR010921">
    <property type="entry name" value="Trp_repressor/repl_initiator"/>
</dbReference>
<dbReference type="RefSeq" id="WP_317696730.1">
    <property type="nucleotide sequence ID" value="NZ_AP026801.1"/>
</dbReference>
<comment type="similarity">
    <text evidence="1 8 11">Belongs to the DnaA family.</text>
</comment>
<dbReference type="GO" id="GO:0003688">
    <property type="term" value="F:DNA replication origin binding"/>
    <property type="evidence" value="ECO:0007669"/>
    <property type="project" value="UniProtKB-UniRule"/>
</dbReference>
<comment type="subcellular location">
    <subcellularLocation>
        <location evidence="8">Cytoplasm</location>
    </subcellularLocation>
</comment>
<evidence type="ECO:0000256" key="3">
    <source>
        <dbReference type="ARBA" id="ARBA00022705"/>
    </source>
</evidence>
<comment type="subunit">
    <text evidence="8">Oligomerizes as a right-handed, spiral filament on DNA at oriC.</text>
</comment>
<dbReference type="InterPro" id="IPR020591">
    <property type="entry name" value="Chromosome_initiator_DnaA-like"/>
</dbReference>
<keyword evidence="5 8" id="KW-0067">ATP-binding</keyword>
<dbReference type="Gene3D" id="3.30.300.180">
    <property type="match status" value="1"/>
</dbReference>
<dbReference type="SMART" id="SM00760">
    <property type="entry name" value="Bac_DnaA_C"/>
    <property type="match status" value="1"/>
</dbReference>
<evidence type="ECO:0000256" key="1">
    <source>
        <dbReference type="ARBA" id="ARBA00006583"/>
    </source>
</evidence>
<feature type="binding site" evidence="8">
    <location>
        <position position="152"/>
    </location>
    <ligand>
        <name>ATP</name>
        <dbReference type="ChEBI" id="CHEBI:30616"/>
    </ligand>
</feature>
<feature type="region of interest" description="Domain I, interacts with DnaA modulators" evidence="8">
    <location>
        <begin position="1"/>
        <end position="80"/>
    </location>
</feature>
<dbReference type="EMBL" id="AP026801">
    <property type="protein sequence ID" value="BDR55439.1"/>
    <property type="molecule type" value="Genomic_DNA"/>
</dbReference>
<dbReference type="Gene3D" id="1.10.8.60">
    <property type="match status" value="1"/>
</dbReference>
<dbReference type="SMART" id="SM00382">
    <property type="entry name" value="AAA"/>
    <property type="match status" value="1"/>
</dbReference>
<dbReference type="SUPFAM" id="SSF48295">
    <property type="entry name" value="TrpR-like"/>
    <property type="match status" value="1"/>
</dbReference>
<dbReference type="InterPro" id="IPR013159">
    <property type="entry name" value="DnaA_C"/>
</dbReference>
<dbReference type="CDD" id="cd06571">
    <property type="entry name" value="Bac_DnaA_C"/>
    <property type="match status" value="1"/>
</dbReference>
<dbReference type="FunFam" id="1.10.8.60:FF:000003">
    <property type="entry name" value="Chromosomal replication initiator protein DnaA"/>
    <property type="match status" value="1"/>
</dbReference>
<dbReference type="InterPro" id="IPR003593">
    <property type="entry name" value="AAA+_ATPase"/>
</dbReference>
<evidence type="ECO:0000256" key="9">
    <source>
        <dbReference type="NCBIfam" id="TIGR00362"/>
    </source>
</evidence>
<feature type="domain" description="Chromosomal replication initiator DnaA C-terminal" evidence="13">
    <location>
        <begin position="352"/>
        <end position="421"/>
    </location>
</feature>
<feature type="region of interest" description="Domain III, AAA+ region" evidence="8">
    <location>
        <begin position="108"/>
        <end position="324"/>
    </location>
</feature>
<evidence type="ECO:0000313" key="14">
    <source>
        <dbReference type="EMBL" id="BDR55439.1"/>
    </source>
</evidence>
<evidence type="ECO:0000256" key="10">
    <source>
        <dbReference type="RuleBase" id="RU000577"/>
    </source>
</evidence>
<evidence type="ECO:0000256" key="2">
    <source>
        <dbReference type="ARBA" id="ARBA00022490"/>
    </source>
</evidence>
<dbReference type="KEGG" id="xak:KIMC2_00010"/>
<dbReference type="Proteomes" id="UP001321804">
    <property type="component" value="Chromosome"/>
</dbReference>
<comment type="domain">
    <text evidence="8">Domain I is involved in oligomerization and binding regulators, domain II is flexibile and of varying length in different bacteria, domain III forms the AAA+ region, while domain IV binds dsDNA.</text>
</comment>
<dbReference type="InterPro" id="IPR013317">
    <property type="entry name" value="DnaA_dom"/>
</dbReference>
<organism evidence="14 15">
    <name type="scientific">Xylocopilactobacillus apis</name>
    <dbReference type="NCBI Taxonomy" id="2932183"/>
    <lineage>
        <taxon>Bacteria</taxon>
        <taxon>Bacillati</taxon>
        <taxon>Bacillota</taxon>
        <taxon>Bacilli</taxon>
        <taxon>Lactobacillales</taxon>
        <taxon>Lactobacillaceae</taxon>
        <taxon>Xylocopilactobacillus</taxon>
    </lineage>
</organism>
<dbReference type="InterPro" id="IPR018312">
    <property type="entry name" value="Chromosome_initiator_DnaA_CS"/>
</dbReference>
<dbReference type="PANTHER" id="PTHR30050:SF2">
    <property type="entry name" value="CHROMOSOMAL REPLICATION INITIATOR PROTEIN DNAA"/>
    <property type="match status" value="1"/>
</dbReference>
<dbReference type="Gene3D" id="1.10.1750.10">
    <property type="match status" value="1"/>
</dbReference>
<feature type="binding site" evidence="8">
    <location>
        <position position="156"/>
    </location>
    <ligand>
        <name>ATP</name>
        <dbReference type="ChEBI" id="CHEBI:30616"/>
    </ligand>
</feature>
<dbReference type="InterPro" id="IPR038454">
    <property type="entry name" value="DnaA_N_sf"/>
</dbReference>
<evidence type="ECO:0000313" key="15">
    <source>
        <dbReference type="Proteomes" id="UP001321804"/>
    </source>
</evidence>
<dbReference type="NCBIfam" id="TIGR00362">
    <property type="entry name" value="DnaA"/>
    <property type="match status" value="1"/>
</dbReference>
<reference evidence="14 15" key="1">
    <citation type="journal article" date="2023" name="Microbiol. Spectr.">
        <title>Symbiosis of Carpenter Bees with Uncharacterized Lactic Acid Bacteria Showing NAD Auxotrophy.</title>
        <authorList>
            <person name="Kawasaki S."/>
            <person name="Ozawa K."/>
            <person name="Mori T."/>
            <person name="Yamamoto A."/>
            <person name="Ito M."/>
            <person name="Ohkuma M."/>
            <person name="Sakamoto M."/>
            <person name="Matsutani M."/>
        </authorList>
    </citation>
    <scope>NUCLEOTIDE SEQUENCE [LARGE SCALE GENOMIC DNA]</scope>
    <source>
        <strain evidence="14 15">KimC2</strain>
    </source>
</reference>
<name>A0AAU9CML6_9LACO</name>
<dbReference type="SUPFAM" id="SSF52540">
    <property type="entry name" value="P-loop containing nucleoside triphosphate hydrolases"/>
    <property type="match status" value="1"/>
</dbReference>
<keyword evidence="3 8" id="KW-0235">DNA replication</keyword>
<proteinExistence type="inferred from homology"/>
<comment type="caution">
    <text evidence="8">Lacks conserved residue(s) required for the propagation of feature annotation.</text>
</comment>
<dbReference type="GO" id="GO:0006270">
    <property type="term" value="P:DNA replication initiation"/>
    <property type="evidence" value="ECO:0007669"/>
    <property type="project" value="UniProtKB-UniRule"/>
</dbReference>
<dbReference type="InterPro" id="IPR024633">
    <property type="entry name" value="DnaA_N_dom"/>
</dbReference>
<dbReference type="FunFam" id="1.10.1750.10:FF:000002">
    <property type="entry name" value="Chromosomal replication initiator protein DnaA"/>
    <property type="match status" value="1"/>
</dbReference>
<keyword evidence="7 8" id="KW-0238">DNA-binding</keyword>
<feature type="region of interest" description="Domain IV, binds dsDNA" evidence="8">
    <location>
        <begin position="325"/>
        <end position="444"/>
    </location>
</feature>
<evidence type="ECO:0000259" key="12">
    <source>
        <dbReference type="SMART" id="SM00382"/>
    </source>
</evidence>
<dbReference type="PRINTS" id="PR00051">
    <property type="entry name" value="DNAA"/>
</dbReference>
<evidence type="ECO:0000259" key="13">
    <source>
        <dbReference type="SMART" id="SM00760"/>
    </source>
</evidence>
<gene>
    <name evidence="8 14" type="primary">dnaA</name>
    <name evidence="14" type="ORF">KIMC2_00010</name>
</gene>
<dbReference type="HAMAP" id="MF_00377">
    <property type="entry name" value="DnaA_bact"/>
    <property type="match status" value="1"/>
</dbReference>
<keyword evidence="2 8" id="KW-0963">Cytoplasm</keyword>
<keyword evidence="6 8" id="KW-0446">Lipid-binding</keyword>
<dbReference type="Pfam" id="PF00308">
    <property type="entry name" value="Bac_DnaA"/>
    <property type="match status" value="1"/>
</dbReference>
<dbReference type="PROSITE" id="PS01008">
    <property type="entry name" value="DNAA"/>
    <property type="match status" value="1"/>
</dbReference>
<dbReference type="Pfam" id="PF08299">
    <property type="entry name" value="Bac_DnaA_C"/>
    <property type="match status" value="1"/>
</dbReference>
<dbReference type="GO" id="GO:0006275">
    <property type="term" value="P:regulation of DNA replication"/>
    <property type="evidence" value="ECO:0007669"/>
    <property type="project" value="UniProtKB-UniRule"/>
</dbReference>
<dbReference type="Pfam" id="PF11638">
    <property type="entry name" value="DnaA_N"/>
    <property type="match status" value="1"/>
</dbReference>
<evidence type="ECO:0000256" key="11">
    <source>
        <dbReference type="RuleBase" id="RU004227"/>
    </source>
</evidence>
<dbReference type="InterPro" id="IPR027417">
    <property type="entry name" value="P-loop_NTPase"/>
</dbReference>
<dbReference type="GO" id="GO:0005737">
    <property type="term" value="C:cytoplasm"/>
    <property type="evidence" value="ECO:0007669"/>
    <property type="project" value="UniProtKB-SubCell"/>
</dbReference>
<protein>
    <recommendedName>
        <fullName evidence="8 9">Chromosomal replication initiator protein DnaA</fullName>
    </recommendedName>
</protein>
<evidence type="ECO:0000256" key="6">
    <source>
        <dbReference type="ARBA" id="ARBA00023121"/>
    </source>
</evidence>
<dbReference type="GO" id="GO:0005886">
    <property type="term" value="C:plasma membrane"/>
    <property type="evidence" value="ECO:0007669"/>
    <property type="project" value="TreeGrafter"/>
</dbReference>
<sequence>MSEITDFWSAVSNEFNDSMTKASFDTWIGTTHPVEYKGNQLYLEVPSQLHKGYWENNLINEVTTMASEMLKKPIHIIVKTTDEYASDPTIIEEEVKEVKKSIPRPDSHLNGKYTFDSFVTGKGNEMAHAAALVVAENPGATYNPLLIYGGGGLGKTHLMEAIGHYVLDNDSEKVVKYVTSENFTNDFINSIRSNRQEEFRQAYRNVDVLLVDDIQFLAEKEGTQEEFFHTFNTLYNDQKQIVLTSDRLPNEIAKLSDRLVSRFKWGLSVDVAPPDLETRIAILQSKAKAEGLEISDETIAYIAKQVSSNVRELEGTLVRVQAYSAIKRQDITTELAMQALDGLKINQRTDITASKIQRKVADFYEITPADLKGKKRSKTIVVPRQIAMYLCRELTTDSLPRIGQEFGGKDHTTVMHAINRIQEEMEGSQRLRDEVNQLKNKIKD</sequence>
<feature type="domain" description="AAA+ ATPase" evidence="12">
    <location>
        <begin position="141"/>
        <end position="271"/>
    </location>
</feature>
<dbReference type="InterPro" id="IPR001957">
    <property type="entry name" value="Chromosome_initiator_DnaA"/>
</dbReference>
<keyword evidence="15" id="KW-1185">Reference proteome</keyword>
<comment type="function">
    <text evidence="8 10">Plays an essential role in the initiation and regulation of chromosomal replication. ATP-DnaA binds to the origin of replication (oriC) to initiate formation of the DNA replication initiation complex once per cell cycle. Binds the DnaA box (a 9 base pair repeat at the origin) and separates the double-stranded (ds)DNA. Forms a right-handed helical filament on oriC DNA; dsDNA binds to the exterior of the filament while single-stranded (ss)DNA is stabiized in the filament's interior. The ATP-DnaA-oriC complex binds and stabilizes one strand of the AT-rich DNA unwinding element (DUE), permitting loading of DNA polymerase. After initiation quickly degrades to an ADP-DnaA complex that is not apt for DNA replication. Binds acidic phospholipids.</text>
</comment>